<dbReference type="Gramene" id="Pp3c10_3470V3.1">
    <property type="protein sequence ID" value="Pp3c10_3470V3.1"/>
    <property type="gene ID" value="Pp3c10_3470"/>
</dbReference>
<proteinExistence type="predicted"/>
<feature type="domain" description="Retroviral polymerase SH3-like" evidence="1">
    <location>
        <begin position="31"/>
        <end position="73"/>
    </location>
</feature>
<reference evidence="2 4" key="1">
    <citation type="journal article" date="2008" name="Science">
        <title>The Physcomitrella genome reveals evolutionary insights into the conquest of land by plants.</title>
        <authorList>
            <person name="Rensing S."/>
            <person name="Lang D."/>
            <person name="Zimmer A."/>
            <person name="Terry A."/>
            <person name="Salamov A."/>
            <person name="Shapiro H."/>
            <person name="Nishiyama T."/>
            <person name="Perroud P.-F."/>
            <person name="Lindquist E."/>
            <person name="Kamisugi Y."/>
            <person name="Tanahashi T."/>
            <person name="Sakakibara K."/>
            <person name="Fujita T."/>
            <person name="Oishi K."/>
            <person name="Shin-I T."/>
            <person name="Kuroki Y."/>
            <person name="Toyoda A."/>
            <person name="Suzuki Y."/>
            <person name="Hashimoto A."/>
            <person name="Yamaguchi K."/>
            <person name="Sugano A."/>
            <person name="Kohara Y."/>
            <person name="Fujiyama A."/>
            <person name="Anterola A."/>
            <person name="Aoki S."/>
            <person name="Ashton N."/>
            <person name="Barbazuk W.B."/>
            <person name="Barker E."/>
            <person name="Bennetzen J."/>
            <person name="Bezanilla M."/>
            <person name="Blankenship R."/>
            <person name="Cho S.H."/>
            <person name="Dutcher S."/>
            <person name="Estelle M."/>
            <person name="Fawcett J.A."/>
            <person name="Gundlach H."/>
            <person name="Hanada K."/>
            <person name="Heyl A."/>
            <person name="Hicks K.A."/>
            <person name="Hugh J."/>
            <person name="Lohr M."/>
            <person name="Mayer K."/>
            <person name="Melkozernov A."/>
            <person name="Murata T."/>
            <person name="Nelson D."/>
            <person name="Pils B."/>
            <person name="Prigge M."/>
            <person name="Reiss B."/>
            <person name="Renner T."/>
            <person name="Rombauts S."/>
            <person name="Rushton P."/>
            <person name="Sanderfoot A."/>
            <person name="Schween G."/>
            <person name="Shiu S.-H."/>
            <person name="Stueber K."/>
            <person name="Theodoulou F.L."/>
            <person name="Tu H."/>
            <person name="Van de Peer Y."/>
            <person name="Verrier P.J."/>
            <person name="Waters E."/>
            <person name="Wood A."/>
            <person name="Yang L."/>
            <person name="Cove D."/>
            <person name="Cuming A."/>
            <person name="Hasebe M."/>
            <person name="Lucas S."/>
            <person name="Mishler D.B."/>
            <person name="Reski R."/>
            <person name="Grigoriev I."/>
            <person name="Quatrano R.S."/>
            <person name="Boore J.L."/>
        </authorList>
    </citation>
    <scope>NUCLEOTIDE SEQUENCE [LARGE SCALE GENOMIC DNA]</scope>
    <source>
        <strain evidence="3 4">cv. Gransden 2004</strain>
    </source>
</reference>
<evidence type="ECO:0000313" key="2">
    <source>
        <dbReference type="EMBL" id="PNR46250.1"/>
    </source>
</evidence>
<dbReference type="EnsemblPlants" id="Pp3c10_3470V3.1">
    <property type="protein sequence ID" value="Pp3c10_3470V3.1"/>
    <property type="gene ID" value="Pp3c10_3470"/>
</dbReference>
<gene>
    <name evidence="2" type="ORF">PHYPA_013369</name>
</gene>
<organism evidence="2">
    <name type="scientific">Physcomitrium patens</name>
    <name type="common">Spreading-leaved earth moss</name>
    <name type="synonym">Physcomitrella patens</name>
    <dbReference type="NCBI Taxonomy" id="3218"/>
    <lineage>
        <taxon>Eukaryota</taxon>
        <taxon>Viridiplantae</taxon>
        <taxon>Streptophyta</taxon>
        <taxon>Embryophyta</taxon>
        <taxon>Bryophyta</taxon>
        <taxon>Bryophytina</taxon>
        <taxon>Bryopsida</taxon>
        <taxon>Funariidae</taxon>
        <taxon>Funariales</taxon>
        <taxon>Funariaceae</taxon>
        <taxon>Physcomitrium</taxon>
    </lineage>
</organism>
<dbReference type="InParanoid" id="A0A2K1JXJ8"/>
<reference evidence="2 4" key="2">
    <citation type="journal article" date="2018" name="Plant J.">
        <title>The Physcomitrella patens chromosome-scale assembly reveals moss genome structure and evolution.</title>
        <authorList>
            <person name="Lang D."/>
            <person name="Ullrich K.K."/>
            <person name="Murat F."/>
            <person name="Fuchs J."/>
            <person name="Jenkins J."/>
            <person name="Haas F.B."/>
            <person name="Piednoel M."/>
            <person name="Gundlach H."/>
            <person name="Van Bel M."/>
            <person name="Meyberg R."/>
            <person name="Vives C."/>
            <person name="Morata J."/>
            <person name="Symeonidi A."/>
            <person name="Hiss M."/>
            <person name="Muchero W."/>
            <person name="Kamisugi Y."/>
            <person name="Saleh O."/>
            <person name="Blanc G."/>
            <person name="Decker E.L."/>
            <person name="van Gessel N."/>
            <person name="Grimwood J."/>
            <person name="Hayes R.D."/>
            <person name="Graham S.W."/>
            <person name="Gunter L.E."/>
            <person name="McDaniel S.F."/>
            <person name="Hoernstein S.N.W."/>
            <person name="Larsson A."/>
            <person name="Li F.W."/>
            <person name="Perroud P.F."/>
            <person name="Phillips J."/>
            <person name="Ranjan P."/>
            <person name="Rokshar D.S."/>
            <person name="Rothfels C.J."/>
            <person name="Schneider L."/>
            <person name="Shu S."/>
            <person name="Stevenson D.W."/>
            <person name="Thummler F."/>
            <person name="Tillich M."/>
            <person name="Villarreal Aguilar J.C."/>
            <person name="Widiez T."/>
            <person name="Wong G.K."/>
            <person name="Wymore A."/>
            <person name="Zhang Y."/>
            <person name="Zimmer A.D."/>
            <person name="Quatrano R.S."/>
            <person name="Mayer K.F.X."/>
            <person name="Goodstein D."/>
            <person name="Casacuberta J.M."/>
            <person name="Vandepoele K."/>
            <person name="Reski R."/>
            <person name="Cuming A.C."/>
            <person name="Tuskan G.A."/>
            <person name="Maumus F."/>
            <person name="Salse J."/>
            <person name="Schmutz J."/>
            <person name="Rensing S.A."/>
        </authorList>
    </citation>
    <scope>NUCLEOTIDE SEQUENCE [LARGE SCALE GENOMIC DNA]</scope>
    <source>
        <strain evidence="3 4">cv. Gransden 2004</strain>
    </source>
</reference>
<dbReference type="EMBL" id="ABEU02000010">
    <property type="protein sequence ID" value="PNR46250.1"/>
    <property type="molecule type" value="Genomic_DNA"/>
</dbReference>
<dbReference type="AlphaFoldDB" id="A0A2K1JXJ8"/>
<name>A0A2K1JXJ8_PHYPA</name>
<protein>
    <recommendedName>
        <fullName evidence="1">Retroviral polymerase SH3-like domain-containing protein</fullName>
    </recommendedName>
</protein>
<accession>A0A2K1JXJ8</accession>
<dbReference type="Pfam" id="PF25597">
    <property type="entry name" value="SH3_retrovirus"/>
    <property type="match status" value="1"/>
</dbReference>
<dbReference type="InterPro" id="IPR057670">
    <property type="entry name" value="SH3_retrovirus"/>
</dbReference>
<sequence>MVFEGENHGVIHEQKYTKKKPNLSNLKVFDCIYYFHILKEERNKLKRKSREHLFVGYNHLTKVYRVYKLEKTKALHNIRCYI</sequence>
<keyword evidence="4" id="KW-1185">Reference proteome</keyword>
<evidence type="ECO:0000313" key="4">
    <source>
        <dbReference type="Proteomes" id="UP000006727"/>
    </source>
</evidence>
<evidence type="ECO:0000259" key="1">
    <source>
        <dbReference type="Pfam" id="PF25597"/>
    </source>
</evidence>
<reference evidence="3" key="3">
    <citation type="submission" date="2020-12" db="UniProtKB">
        <authorList>
            <consortium name="EnsemblPlants"/>
        </authorList>
    </citation>
    <scope>IDENTIFICATION</scope>
</reference>
<evidence type="ECO:0000313" key="3">
    <source>
        <dbReference type="EnsemblPlants" id="Pp3c10_3470V3.1"/>
    </source>
</evidence>
<dbReference type="Proteomes" id="UP000006727">
    <property type="component" value="Chromosome 10"/>
</dbReference>